<keyword evidence="3 15" id="KW-0547">Nucleotide-binding</keyword>
<dbReference type="PANTHER" id="PTHR11070:SF55">
    <property type="entry name" value="DNA 3'-5' HELICASE"/>
    <property type="match status" value="1"/>
</dbReference>
<gene>
    <name evidence="19" type="ORF">AN277_0204285</name>
</gene>
<dbReference type="PROSITE" id="PS51198">
    <property type="entry name" value="UVRD_HELICASE_ATP_BIND"/>
    <property type="match status" value="1"/>
</dbReference>
<feature type="domain" description="UvrD-like helicase C-terminal" evidence="18">
    <location>
        <begin position="356"/>
        <end position="760"/>
    </location>
</feature>
<keyword evidence="6 15" id="KW-0347">Helicase</keyword>
<dbReference type="Gene3D" id="1.10.486.10">
    <property type="entry name" value="PCRA, domain 4"/>
    <property type="match status" value="1"/>
</dbReference>
<comment type="caution">
    <text evidence="19">The sequence shown here is derived from an EMBL/GenBank/DDBJ whole genome shotgun (WGS) entry which is preliminary data.</text>
</comment>
<feature type="domain" description="UvrD-like helicase ATP-binding" evidence="17">
    <location>
        <begin position="23"/>
        <end position="355"/>
    </location>
</feature>
<dbReference type="Gene3D" id="3.90.320.10">
    <property type="match status" value="1"/>
</dbReference>
<name>A0A199NU08_9MICC</name>
<dbReference type="InterPro" id="IPR011335">
    <property type="entry name" value="Restrct_endonuc-II-like"/>
</dbReference>
<dbReference type="Gene3D" id="3.40.50.300">
    <property type="entry name" value="P-loop containing nucleotide triphosphate hydrolases"/>
    <property type="match status" value="3"/>
</dbReference>
<comment type="similarity">
    <text evidence="1">Belongs to the helicase family. UvrD subfamily.</text>
</comment>
<dbReference type="GO" id="GO:0005829">
    <property type="term" value="C:cytosol"/>
    <property type="evidence" value="ECO:0007669"/>
    <property type="project" value="TreeGrafter"/>
</dbReference>
<dbReference type="Proteomes" id="UP000053171">
    <property type="component" value="Unassembled WGS sequence"/>
</dbReference>
<evidence type="ECO:0000313" key="19">
    <source>
        <dbReference type="EMBL" id="OAX52196.1"/>
    </source>
</evidence>
<evidence type="ECO:0000256" key="7">
    <source>
        <dbReference type="ARBA" id="ARBA00022839"/>
    </source>
</evidence>
<dbReference type="GO" id="GO:0043138">
    <property type="term" value="F:3'-5' DNA helicase activity"/>
    <property type="evidence" value="ECO:0007669"/>
    <property type="project" value="UniProtKB-EC"/>
</dbReference>
<dbReference type="CDD" id="cd17932">
    <property type="entry name" value="DEXQc_UvrD"/>
    <property type="match status" value="1"/>
</dbReference>
<feature type="region of interest" description="Disordered" evidence="16">
    <location>
        <begin position="961"/>
        <end position="984"/>
    </location>
</feature>
<dbReference type="InterPro" id="IPR000212">
    <property type="entry name" value="DNA_helicase_UvrD/REP"/>
</dbReference>
<keyword evidence="4" id="KW-0227">DNA damage</keyword>
<evidence type="ECO:0000256" key="9">
    <source>
        <dbReference type="ARBA" id="ARBA00023125"/>
    </source>
</evidence>
<evidence type="ECO:0000256" key="4">
    <source>
        <dbReference type="ARBA" id="ARBA00022763"/>
    </source>
</evidence>
<proteinExistence type="inferred from homology"/>
<comment type="catalytic activity">
    <reaction evidence="14">
        <text>ATP + H2O = ADP + phosphate + H(+)</text>
        <dbReference type="Rhea" id="RHEA:13065"/>
        <dbReference type="ChEBI" id="CHEBI:15377"/>
        <dbReference type="ChEBI" id="CHEBI:15378"/>
        <dbReference type="ChEBI" id="CHEBI:30616"/>
        <dbReference type="ChEBI" id="CHEBI:43474"/>
        <dbReference type="ChEBI" id="CHEBI:456216"/>
        <dbReference type="EC" id="5.6.2.4"/>
    </reaction>
</comment>
<dbReference type="InterPro" id="IPR038726">
    <property type="entry name" value="PDDEXK_AddAB-type"/>
</dbReference>
<keyword evidence="10" id="KW-0234">DNA repair</keyword>
<feature type="compositionally biased region" description="Basic and acidic residues" evidence="16">
    <location>
        <begin position="540"/>
        <end position="553"/>
    </location>
</feature>
<evidence type="ECO:0000256" key="8">
    <source>
        <dbReference type="ARBA" id="ARBA00022840"/>
    </source>
</evidence>
<keyword evidence="11" id="KW-0413">Isomerase</keyword>
<reference evidence="19" key="1">
    <citation type="submission" date="2016-06" db="EMBL/GenBank/DDBJ databases">
        <title>Identification of putative biosynthetic pathways for the production of bioactive secondary metabolites by the marine actinomycete Kocuria kristinae RUTW2-3.</title>
        <authorList>
            <person name="Waterworth S.C."/>
            <person name="Walmsley T.A."/>
            <person name="Matongo T."/>
            <person name="Davies-Coleman M.T."/>
            <person name="Dorrington R.A."/>
        </authorList>
    </citation>
    <scope>NUCLEOTIDE SEQUENCE [LARGE SCALE GENOMIC DNA]</scope>
    <source>
        <strain evidence="19">RUTW2-3</strain>
    </source>
</reference>
<evidence type="ECO:0000313" key="20">
    <source>
        <dbReference type="Proteomes" id="UP000053171"/>
    </source>
</evidence>
<organism evidence="19 20">
    <name type="scientific">Rothia kristinae</name>
    <dbReference type="NCBI Taxonomy" id="37923"/>
    <lineage>
        <taxon>Bacteria</taxon>
        <taxon>Bacillati</taxon>
        <taxon>Actinomycetota</taxon>
        <taxon>Actinomycetes</taxon>
        <taxon>Micrococcales</taxon>
        <taxon>Micrococcaceae</taxon>
        <taxon>Rothia</taxon>
    </lineage>
</organism>
<dbReference type="SUPFAM" id="SSF52540">
    <property type="entry name" value="P-loop containing nucleoside triphosphate hydrolases"/>
    <property type="match status" value="1"/>
</dbReference>
<keyword evidence="20" id="KW-1185">Reference proteome</keyword>
<feature type="region of interest" description="Disordered" evidence="16">
    <location>
        <begin position="529"/>
        <end position="563"/>
    </location>
</feature>
<evidence type="ECO:0000256" key="2">
    <source>
        <dbReference type="ARBA" id="ARBA00022722"/>
    </source>
</evidence>
<keyword evidence="8 15" id="KW-0067">ATP-binding</keyword>
<dbReference type="PROSITE" id="PS51217">
    <property type="entry name" value="UVRD_HELICASE_CTER"/>
    <property type="match status" value="1"/>
</dbReference>
<evidence type="ECO:0000256" key="5">
    <source>
        <dbReference type="ARBA" id="ARBA00022801"/>
    </source>
</evidence>
<evidence type="ECO:0000256" key="10">
    <source>
        <dbReference type="ARBA" id="ARBA00023204"/>
    </source>
</evidence>
<dbReference type="InterPro" id="IPR014017">
    <property type="entry name" value="DNA_helicase_UvrD-like_C"/>
</dbReference>
<dbReference type="GO" id="GO:0005524">
    <property type="term" value="F:ATP binding"/>
    <property type="evidence" value="ECO:0007669"/>
    <property type="project" value="UniProtKB-UniRule"/>
</dbReference>
<dbReference type="Pfam" id="PF00580">
    <property type="entry name" value="UvrD-helicase"/>
    <property type="match status" value="1"/>
</dbReference>
<dbReference type="AlphaFoldDB" id="A0A199NU08"/>
<feature type="region of interest" description="Disordered" evidence="16">
    <location>
        <begin position="378"/>
        <end position="398"/>
    </location>
</feature>
<comment type="catalytic activity">
    <reaction evidence="12">
        <text>Couples ATP hydrolysis with the unwinding of duplex DNA by translocating in the 3'-5' direction.</text>
        <dbReference type="EC" id="5.6.2.4"/>
    </reaction>
</comment>
<dbReference type="RefSeq" id="WP_064725185.1">
    <property type="nucleotide sequence ID" value="NZ_LJBJ02000006.1"/>
</dbReference>
<dbReference type="EMBL" id="LJBJ02000006">
    <property type="protein sequence ID" value="OAX52196.1"/>
    <property type="molecule type" value="Genomic_DNA"/>
</dbReference>
<dbReference type="GO" id="GO:0033202">
    <property type="term" value="C:DNA helicase complex"/>
    <property type="evidence" value="ECO:0007669"/>
    <property type="project" value="TreeGrafter"/>
</dbReference>
<evidence type="ECO:0000256" key="6">
    <source>
        <dbReference type="ARBA" id="ARBA00022806"/>
    </source>
</evidence>
<feature type="binding site" evidence="15">
    <location>
        <begin position="44"/>
        <end position="51"/>
    </location>
    <ligand>
        <name>ATP</name>
        <dbReference type="ChEBI" id="CHEBI:30616"/>
    </ligand>
</feature>
<evidence type="ECO:0000256" key="11">
    <source>
        <dbReference type="ARBA" id="ARBA00023235"/>
    </source>
</evidence>
<keyword evidence="7" id="KW-0269">Exonuclease</keyword>
<sequence length="1213" mass="132245">MSTPLAAQARHTPEEIARILGRPAPTAEQSRIISADLAPRLVVAGAGSGKTATMVDRVVWLVVNGFARPEEILGVTFTTKAAAELRQRMVSRLATLAEHGLRPPGEDPQAPELDPTVSTYHSYAKALVSEYGLRIGVERDAAQLGAAQSHQLAAQLVAHWEGSLPEQVPAASTLVTAVLQLSGECAEHLVDPADVAATCETELARLRVLPNDHPKQLKKAEAARNAAVTKLEQKLLVARLAVRYQRLKQTMQVMDFGDLLLDAARLAREVPAVAREQRELYKVVLLDEFQDTSHAQMVLFSTLFGDGHSVMAVGDPKQSIYGFRGASEGQLFDFPAYFPAEDAAPSYLTAAWRNGTRILDAANAVAAPLGRPAPWAPGERRFPVPDLVPRPEPTPGQVLTGTWISEEEEAADLVRGIRERAEQARAEGREPATAAVLCRARAQLETVRAECERQGVPAEVLGLGGLLQTPEVVDMVATLRVLSDPSRADALMRLLAGARWRLGARDLMALNDWARFLARRRRRAVEHGIAEDLTTPEGHVPGEEGLRAGRGEAPDPEQAEAQAREAVQELLRTGGGDETDGASLIEGIETLPGPAWTSATGRALSPEARQRLERCARELEELRGYLGEDLTTLLHHIERLSLLDIELASHPGRSAHEARMHLDAFHQAAAQYCATAPRMAATLDAGTHPELFAPAGADSDAAEQATPQEHRYTVTSSAAGVTAFLAWLETAAREESGLPLPAGPAVPGAVQLLTVHGSKGLEWDEVHLFGMAEGIFPTDQREHWLNSLGALPWPLRGDRGHLPQWDTDQTGTTGLQESWTAFLEDNDERVVAEERRLAYVAITRARELVSIGSSRWTGTRAKPRVPSRFLADLPEESVRIVHEAAPLEAGEQNPQRSSVLVALWPFDPLTQPAVTRWEDLETLDGLTGTAQADAALDPGPVRSRRAEVERAAALVRQRIAQRTGGPAADAAARAGEAPGESTPETLAWEEETELLLALRRTRARAAQRTEIPRHVSASLVVGLAEDPEAVLRAVRRPMPRRPSAQARAGTRFHEWLEHRYGAPAMLDLGERLADPEEETPQELSTLQEKFLASRWADRQPWAVELPLETSLGGITVRGRIDAVFRTPDPAPGEPEWELVDWKTGRVPTGRELADRSVQLAVYRLAFARLRDLDPATVRASFHYIAQNREITPEHLPGEEELSALLARLGHAPR</sequence>
<dbReference type="InterPro" id="IPR027417">
    <property type="entry name" value="P-loop_NTPase"/>
</dbReference>
<dbReference type="EC" id="5.6.2.4" evidence="13"/>
<protein>
    <recommendedName>
        <fullName evidence="13">DNA 3'-5' helicase</fullName>
        <ecNumber evidence="13">5.6.2.4</ecNumber>
    </recommendedName>
</protein>
<dbReference type="Pfam" id="PF13361">
    <property type="entry name" value="UvrD_C"/>
    <property type="match status" value="2"/>
</dbReference>
<keyword evidence="9" id="KW-0238">DNA-binding</keyword>
<dbReference type="Pfam" id="PF12705">
    <property type="entry name" value="PDDEXK_1"/>
    <property type="match status" value="1"/>
</dbReference>
<dbReference type="Gene3D" id="1.10.10.160">
    <property type="match status" value="1"/>
</dbReference>
<keyword evidence="2" id="KW-0540">Nuclease</keyword>
<dbReference type="InterPro" id="IPR011604">
    <property type="entry name" value="PDDEXK-like_dom_sf"/>
</dbReference>
<accession>A0A199NU08</accession>
<dbReference type="PANTHER" id="PTHR11070">
    <property type="entry name" value="UVRD / RECB / PCRA DNA HELICASE FAMILY MEMBER"/>
    <property type="match status" value="1"/>
</dbReference>
<evidence type="ECO:0000259" key="18">
    <source>
        <dbReference type="PROSITE" id="PS51217"/>
    </source>
</evidence>
<evidence type="ECO:0000256" key="14">
    <source>
        <dbReference type="ARBA" id="ARBA00048988"/>
    </source>
</evidence>
<evidence type="ECO:0000256" key="1">
    <source>
        <dbReference type="ARBA" id="ARBA00009922"/>
    </source>
</evidence>
<keyword evidence="5 15" id="KW-0378">Hydrolase</keyword>
<dbReference type="InterPro" id="IPR014016">
    <property type="entry name" value="UvrD-like_ATP-bd"/>
</dbReference>
<evidence type="ECO:0000256" key="15">
    <source>
        <dbReference type="PROSITE-ProRule" id="PRU00560"/>
    </source>
</evidence>
<dbReference type="SUPFAM" id="SSF52980">
    <property type="entry name" value="Restriction endonuclease-like"/>
    <property type="match status" value="1"/>
</dbReference>
<evidence type="ECO:0000256" key="13">
    <source>
        <dbReference type="ARBA" id="ARBA00034808"/>
    </source>
</evidence>
<feature type="region of interest" description="Disordered" evidence="16">
    <location>
        <begin position="691"/>
        <end position="713"/>
    </location>
</feature>
<dbReference type="GO" id="GO:0000725">
    <property type="term" value="P:recombinational repair"/>
    <property type="evidence" value="ECO:0007669"/>
    <property type="project" value="TreeGrafter"/>
</dbReference>
<evidence type="ECO:0000256" key="12">
    <source>
        <dbReference type="ARBA" id="ARBA00034617"/>
    </source>
</evidence>
<evidence type="ECO:0000256" key="16">
    <source>
        <dbReference type="SAM" id="MobiDB-lite"/>
    </source>
</evidence>
<dbReference type="InterPro" id="IPR013986">
    <property type="entry name" value="DExx_box_DNA_helicase_dom_sf"/>
</dbReference>
<evidence type="ECO:0000259" key="17">
    <source>
        <dbReference type="PROSITE" id="PS51198"/>
    </source>
</evidence>
<dbReference type="GO" id="GO:0003677">
    <property type="term" value="F:DNA binding"/>
    <property type="evidence" value="ECO:0007669"/>
    <property type="project" value="UniProtKB-KW"/>
</dbReference>
<dbReference type="GO" id="GO:0004527">
    <property type="term" value="F:exonuclease activity"/>
    <property type="evidence" value="ECO:0007669"/>
    <property type="project" value="UniProtKB-KW"/>
</dbReference>
<evidence type="ECO:0000256" key="3">
    <source>
        <dbReference type="ARBA" id="ARBA00022741"/>
    </source>
</evidence>